<name>A0A931GTF2_9CORY</name>
<comment type="caution">
    <text evidence="1">The sequence shown here is derived from an EMBL/GenBank/DDBJ whole genome shotgun (WGS) entry which is preliminary data.</text>
</comment>
<dbReference type="AlphaFoldDB" id="A0A931GTF2"/>
<accession>A0A931GTF2</accession>
<sequence>MAGKAGNRHFSAVFLAQGQLCSAPPRPTGAPGQLYFRNLARGTVRVVGHGPASVLRRSYPWARRTRRDSAEPPGGKLAGKAKNRCFSAVFLAPGQLCSTPPRPAGAPGQLYFRNLARGTVRVVGHGPARVLRRSYPWARRTRRDSAQPPGGKLAGKAKNRCFSAVFLAPGQLCSTPPRPTGAPGQLYFRNLARGTVRVVGHGPASVLRRSYPWARRTRRDSAEPPGGKLAGKAENRHFSTVFLAPGQLCSAPPRPAGAPGQLCSRAAAAVGRRM</sequence>
<dbReference type="EMBL" id="JADOUE010000001">
    <property type="protein sequence ID" value="MBG6122952.1"/>
    <property type="molecule type" value="Genomic_DNA"/>
</dbReference>
<evidence type="ECO:0000313" key="2">
    <source>
        <dbReference type="Proteomes" id="UP000658613"/>
    </source>
</evidence>
<organism evidence="1 2">
    <name type="scientific">Corynebacterium aquatimens</name>
    <dbReference type="NCBI Taxonomy" id="1190508"/>
    <lineage>
        <taxon>Bacteria</taxon>
        <taxon>Bacillati</taxon>
        <taxon>Actinomycetota</taxon>
        <taxon>Actinomycetes</taxon>
        <taxon>Mycobacteriales</taxon>
        <taxon>Corynebacteriaceae</taxon>
        <taxon>Corynebacterium</taxon>
    </lineage>
</organism>
<evidence type="ECO:0000313" key="1">
    <source>
        <dbReference type="EMBL" id="MBG6122952.1"/>
    </source>
</evidence>
<reference evidence="1" key="1">
    <citation type="submission" date="2020-11" db="EMBL/GenBank/DDBJ databases">
        <title>Sequencing the genomes of 1000 actinobacteria strains.</title>
        <authorList>
            <person name="Klenk H.-P."/>
        </authorList>
    </citation>
    <scope>NUCLEOTIDE SEQUENCE</scope>
    <source>
        <strain evidence="1">DSM 45632</strain>
    </source>
</reference>
<gene>
    <name evidence="1" type="ORF">IW254_001921</name>
</gene>
<dbReference type="Proteomes" id="UP000658613">
    <property type="component" value="Unassembled WGS sequence"/>
</dbReference>
<keyword evidence="2" id="KW-1185">Reference proteome</keyword>
<protein>
    <submittedName>
        <fullName evidence="1">Uncharacterized protein</fullName>
    </submittedName>
</protein>
<proteinExistence type="predicted"/>